<comment type="caution">
    <text evidence="6">The sequence shown here is derived from an EMBL/GenBank/DDBJ whole genome shotgun (WGS) entry which is preliminary data.</text>
</comment>
<feature type="region of interest" description="Disordered" evidence="4">
    <location>
        <begin position="477"/>
        <end position="506"/>
    </location>
</feature>
<dbReference type="Pfam" id="PF00612">
    <property type="entry name" value="IQ"/>
    <property type="match status" value="1"/>
</dbReference>
<evidence type="ECO:0000256" key="2">
    <source>
        <dbReference type="ARBA" id="ARBA00024341"/>
    </source>
</evidence>
<dbReference type="Pfam" id="PF13178">
    <property type="entry name" value="DUF4005"/>
    <property type="match status" value="1"/>
</dbReference>
<dbReference type="EMBL" id="JAMZMK010007534">
    <property type="protein sequence ID" value="KAI7744456.1"/>
    <property type="molecule type" value="Genomic_DNA"/>
</dbReference>
<keyword evidence="7" id="KW-1185">Reference proteome</keyword>
<dbReference type="InterPro" id="IPR025064">
    <property type="entry name" value="DUF4005"/>
</dbReference>
<dbReference type="Proteomes" id="UP001206925">
    <property type="component" value="Unassembled WGS sequence"/>
</dbReference>
<feature type="compositionally biased region" description="Polar residues" evidence="4">
    <location>
        <begin position="80"/>
        <end position="89"/>
    </location>
</feature>
<feature type="region of interest" description="Disordered" evidence="4">
    <location>
        <begin position="431"/>
        <end position="459"/>
    </location>
</feature>
<organism evidence="6 7">
    <name type="scientific">Ambrosia artemisiifolia</name>
    <name type="common">Common ragweed</name>
    <dbReference type="NCBI Taxonomy" id="4212"/>
    <lineage>
        <taxon>Eukaryota</taxon>
        <taxon>Viridiplantae</taxon>
        <taxon>Streptophyta</taxon>
        <taxon>Embryophyta</taxon>
        <taxon>Tracheophyta</taxon>
        <taxon>Spermatophyta</taxon>
        <taxon>Magnoliopsida</taxon>
        <taxon>eudicotyledons</taxon>
        <taxon>Gunneridae</taxon>
        <taxon>Pentapetalae</taxon>
        <taxon>asterids</taxon>
        <taxon>campanulids</taxon>
        <taxon>Asterales</taxon>
        <taxon>Asteraceae</taxon>
        <taxon>Asteroideae</taxon>
        <taxon>Heliantheae alliance</taxon>
        <taxon>Heliantheae</taxon>
        <taxon>Ambrosia</taxon>
    </lineage>
</organism>
<keyword evidence="1" id="KW-0112">Calmodulin-binding</keyword>
<dbReference type="PROSITE" id="PS50096">
    <property type="entry name" value="IQ"/>
    <property type="match status" value="1"/>
</dbReference>
<sequence length="527" mass="59441">MGKKGHWFSAIKKVFSHNSKDKLPNETEKKSSNEKKGRGKLKHGDSRSFIPLFREPSSIEKILGEVDQQLLFIGHPTHVEQQTTPQPSFSGKPASPRVTSQRVASPRIPSPRAPSPRAVSPKSSPPRVVRKRPEIKYRPEPTLQYRHRSATIIQAAYRGYMARRSYRALRGLVRLQGVVRGQNVKRQTVNAMKQMQLLVRVQTQIQSRRIQMLENEALERQTHNNKEGESLGGKQTFSNLLEMGDEHWDDSLLTREEREARLQRKMEAIIKRERAMAYAYSHQLWKATPKSAHNALTEIRSGGFPWWWNWLERQLPSDEPNKNPECTPTPPRPNLGPKASPRPQSSTYKHTGFSFENHGTPTPKSSKSTVPTPSRPLITPTQTPPSTTPNMMKHYKTKGGVSGSPYPLKDDDSLMSCPPFSVPNYMSPTVSAKAKARPTSNPKDRLPSSAVSVASETSKRRFSFPLTQNIGASFKWNKKSSNKDSTTMEPQTVLKKHKSPRSIGDLSMDSAISMPAAFGRKPFNRFV</sequence>
<accession>A0AAD5CQ36</accession>
<feature type="region of interest" description="Disordered" evidence="4">
    <location>
        <begin position="80"/>
        <end position="129"/>
    </location>
</feature>
<proteinExistence type="inferred from homology"/>
<dbReference type="InterPro" id="IPR000048">
    <property type="entry name" value="IQ_motif_EF-hand-BS"/>
</dbReference>
<dbReference type="PANTHER" id="PTHR32295">
    <property type="entry name" value="IQ-DOMAIN 5-RELATED"/>
    <property type="match status" value="1"/>
</dbReference>
<dbReference type="AlphaFoldDB" id="A0AAD5CQ36"/>
<feature type="compositionally biased region" description="Basic and acidic residues" evidence="4">
    <location>
        <begin position="18"/>
        <end position="46"/>
    </location>
</feature>
<comment type="subunit">
    <text evidence="3">Binds to multiple calmodulin (CaM) in the presence of Ca(2+) and CaM-like proteins.</text>
</comment>
<reference evidence="6" key="1">
    <citation type="submission" date="2022-06" db="EMBL/GenBank/DDBJ databases">
        <title>Uncovering the hologenomic basis of an extraordinary plant invasion.</title>
        <authorList>
            <person name="Bieker V.C."/>
            <person name="Martin M.D."/>
            <person name="Gilbert T."/>
            <person name="Hodgins K."/>
            <person name="Battlay P."/>
            <person name="Petersen B."/>
            <person name="Wilson J."/>
        </authorList>
    </citation>
    <scope>NUCLEOTIDE SEQUENCE</scope>
    <source>
        <strain evidence="6">AA19_3_7</strain>
        <tissue evidence="6">Leaf</tissue>
    </source>
</reference>
<evidence type="ECO:0000313" key="6">
    <source>
        <dbReference type="EMBL" id="KAI7744456.1"/>
    </source>
</evidence>
<evidence type="ECO:0000313" key="7">
    <source>
        <dbReference type="Proteomes" id="UP001206925"/>
    </source>
</evidence>
<feature type="compositionally biased region" description="Low complexity" evidence="4">
    <location>
        <begin position="360"/>
        <end position="381"/>
    </location>
</feature>
<feature type="domain" description="DUF4005" evidence="5">
    <location>
        <begin position="389"/>
        <end position="480"/>
    </location>
</feature>
<feature type="region of interest" description="Disordered" evidence="4">
    <location>
        <begin position="318"/>
        <end position="404"/>
    </location>
</feature>
<name>A0AAD5CQ36_AMBAR</name>
<dbReference type="CDD" id="cd23767">
    <property type="entry name" value="IQCD"/>
    <property type="match status" value="1"/>
</dbReference>
<evidence type="ECO:0000256" key="4">
    <source>
        <dbReference type="SAM" id="MobiDB-lite"/>
    </source>
</evidence>
<evidence type="ECO:0000256" key="1">
    <source>
        <dbReference type="ARBA" id="ARBA00022860"/>
    </source>
</evidence>
<feature type="compositionally biased region" description="Low complexity" evidence="4">
    <location>
        <begin position="115"/>
        <end position="127"/>
    </location>
</feature>
<dbReference type="Gene3D" id="1.20.5.190">
    <property type="match status" value="1"/>
</dbReference>
<dbReference type="PANTHER" id="PTHR32295:SF113">
    <property type="entry name" value="PROTEIN IQ-DOMAIN 14"/>
    <property type="match status" value="1"/>
</dbReference>
<protein>
    <recommendedName>
        <fullName evidence="5">DUF4005 domain-containing protein</fullName>
    </recommendedName>
</protein>
<feature type="region of interest" description="Disordered" evidence="4">
    <location>
        <begin position="14"/>
        <end position="50"/>
    </location>
</feature>
<evidence type="ECO:0000259" key="5">
    <source>
        <dbReference type="Pfam" id="PF13178"/>
    </source>
</evidence>
<gene>
    <name evidence="6" type="ORF">M8C21_016587</name>
</gene>
<evidence type="ECO:0000256" key="3">
    <source>
        <dbReference type="ARBA" id="ARBA00024378"/>
    </source>
</evidence>
<dbReference type="SMART" id="SM00015">
    <property type="entry name" value="IQ"/>
    <property type="match status" value="1"/>
</dbReference>
<dbReference type="GO" id="GO:0005516">
    <property type="term" value="F:calmodulin binding"/>
    <property type="evidence" value="ECO:0007669"/>
    <property type="project" value="UniProtKB-KW"/>
</dbReference>
<comment type="similarity">
    <text evidence="2">Belongs to the IQD family.</text>
</comment>